<reference evidence="4 5" key="1">
    <citation type="submission" date="2022-06" db="EMBL/GenBank/DDBJ databases">
        <title>Rhizosaccharibacter gen. nov. sp. nov. KSS12, endophytic bacteria isolated from sugarcane.</title>
        <authorList>
            <person name="Pitiwittayakul N."/>
        </authorList>
    </citation>
    <scope>NUCLEOTIDE SEQUENCE [LARGE SCALE GENOMIC DNA]</scope>
    <source>
        <strain evidence="4 5">KSS12</strain>
    </source>
</reference>
<evidence type="ECO:0000313" key="5">
    <source>
        <dbReference type="Proteomes" id="UP001524547"/>
    </source>
</evidence>
<feature type="domain" description="Nudix hydrolase" evidence="3">
    <location>
        <begin position="29"/>
        <end position="165"/>
    </location>
</feature>
<proteinExistence type="predicted"/>
<dbReference type="Proteomes" id="UP001524547">
    <property type="component" value="Unassembled WGS sequence"/>
</dbReference>
<evidence type="ECO:0000259" key="3">
    <source>
        <dbReference type="PROSITE" id="PS51462"/>
    </source>
</evidence>
<keyword evidence="2" id="KW-0378">Hydrolase</keyword>
<sequence length="202" mass="22274">MSRFARIQPEGEDRERVSCLDCGHVFYENPKIIVGAVVVQDERVLLCRRAIEPRRGYWTLPAGYLELNETAAEGAARETWEEAGARIDVEGILAIFDIARIGQVQIIHRARFADPGAPDARPGPESLEVGLFGWHGIPWDELAFPSVRWALDAWHQLGDAPLGAPFRNPPDDPRGEGVLPAEHAAAFTAAVRLPDPTRTLPS</sequence>
<comment type="caution">
    <text evidence="4">The sequence shown here is derived from an EMBL/GenBank/DDBJ whole genome shotgun (WGS) entry which is preliminary data.</text>
</comment>
<dbReference type="CDD" id="cd04511">
    <property type="entry name" value="NUDIX_Hydrolase"/>
    <property type="match status" value="1"/>
</dbReference>
<dbReference type="InterPro" id="IPR000086">
    <property type="entry name" value="NUDIX_hydrolase_dom"/>
</dbReference>
<evidence type="ECO:0000256" key="2">
    <source>
        <dbReference type="ARBA" id="ARBA00022801"/>
    </source>
</evidence>
<dbReference type="PROSITE" id="PS00893">
    <property type="entry name" value="NUDIX_BOX"/>
    <property type="match status" value="1"/>
</dbReference>
<protein>
    <submittedName>
        <fullName evidence="4">NUDIX domain-containing protein</fullName>
    </submittedName>
</protein>
<gene>
    <name evidence="4" type="ORF">NFI88_12385</name>
</gene>
<dbReference type="SUPFAM" id="SSF55811">
    <property type="entry name" value="Nudix"/>
    <property type="match status" value="1"/>
</dbReference>
<dbReference type="Gene3D" id="3.90.79.10">
    <property type="entry name" value="Nucleoside Triphosphate Pyrophosphohydrolase"/>
    <property type="match status" value="1"/>
</dbReference>
<evidence type="ECO:0000256" key="1">
    <source>
        <dbReference type="ARBA" id="ARBA00001946"/>
    </source>
</evidence>
<dbReference type="EMBL" id="JAMZEJ010000007">
    <property type="protein sequence ID" value="MCQ8241635.1"/>
    <property type="molecule type" value="Genomic_DNA"/>
</dbReference>
<keyword evidence="5" id="KW-1185">Reference proteome</keyword>
<dbReference type="InterPro" id="IPR015797">
    <property type="entry name" value="NUDIX_hydrolase-like_dom_sf"/>
</dbReference>
<dbReference type="InterPro" id="IPR020084">
    <property type="entry name" value="NUDIX_hydrolase_CS"/>
</dbReference>
<dbReference type="PANTHER" id="PTHR43222:SF2">
    <property type="entry name" value="NUDIX HYDROLASE 23, CHLOROPLASTIC"/>
    <property type="match status" value="1"/>
</dbReference>
<dbReference type="RefSeq" id="WP_422920379.1">
    <property type="nucleotide sequence ID" value="NZ_JAMZEJ010000007.1"/>
</dbReference>
<name>A0ABT1W1Z9_9PROT</name>
<evidence type="ECO:0000313" key="4">
    <source>
        <dbReference type="EMBL" id="MCQ8241635.1"/>
    </source>
</evidence>
<accession>A0ABT1W1Z9</accession>
<dbReference type="Pfam" id="PF00293">
    <property type="entry name" value="NUDIX"/>
    <property type="match status" value="1"/>
</dbReference>
<dbReference type="PANTHER" id="PTHR43222">
    <property type="entry name" value="NUDIX HYDROLASE 23"/>
    <property type="match status" value="1"/>
</dbReference>
<comment type="cofactor">
    <cofactor evidence="1">
        <name>Mg(2+)</name>
        <dbReference type="ChEBI" id="CHEBI:18420"/>
    </cofactor>
</comment>
<organism evidence="4 5">
    <name type="scientific">Rhizosaccharibacter radicis</name>
    <dbReference type="NCBI Taxonomy" id="2782605"/>
    <lineage>
        <taxon>Bacteria</taxon>
        <taxon>Pseudomonadati</taxon>
        <taxon>Pseudomonadota</taxon>
        <taxon>Alphaproteobacteria</taxon>
        <taxon>Acetobacterales</taxon>
        <taxon>Acetobacteraceae</taxon>
        <taxon>Rhizosaccharibacter</taxon>
    </lineage>
</organism>
<dbReference type="PROSITE" id="PS51462">
    <property type="entry name" value="NUDIX"/>
    <property type="match status" value="1"/>
</dbReference>